<evidence type="ECO:0000256" key="1">
    <source>
        <dbReference type="SAM" id="MobiDB-lite"/>
    </source>
</evidence>
<feature type="compositionally biased region" description="Acidic residues" evidence="1">
    <location>
        <begin position="178"/>
        <end position="201"/>
    </location>
</feature>
<gene>
    <name evidence="2" type="ORF">ILUMI_02340</name>
</gene>
<comment type="caution">
    <text evidence="2">The sequence shown here is derived from an EMBL/GenBank/DDBJ whole genome shotgun (WGS) entry which is preliminary data.</text>
</comment>
<dbReference type="EMBL" id="VTPC01000923">
    <property type="protein sequence ID" value="KAF2903842.1"/>
    <property type="molecule type" value="Genomic_DNA"/>
</dbReference>
<feature type="region of interest" description="Disordered" evidence="1">
    <location>
        <begin position="370"/>
        <end position="389"/>
    </location>
</feature>
<name>A0A8K0DHV1_IGNLU</name>
<dbReference type="Proteomes" id="UP000801492">
    <property type="component" value="Unassembled WGS sequence"/>
</dbReference>
<reference evidence="2" key="1">
    <citation type="submission" date="2019-08" db="EMBL/GenBank/DDBJ databases">
        <title>The genome of the North American firefly Photinus pyralis.</title>
        <authorList>
            <consortium name="Photinus pyralis genome working group"/>
            <person name="Fallon T.R."/>
            <person name="Sander Lower S.E."/>
            <person name="Weng J.-K."/>
        </authorList>
    </citation>
    <scope>NUCLEOTIDE SEQUENCE</scope>
    <source>
        <strain evidence="2">TRF0915ILg1</strain>
        <tissue evidence="2">Whole body</tissue>
    </source>
</reference>
<keyword evidence="3" id="KW-1185">Reference proteome</keyword>
<feature type="compositionally biased region" description="Basic and acidic residues" evidence="1">
    <location>
        <begin position="119"/>
        <end position="143"/>
    </location>
</feature>
<feature type="compositionally biased region" description="Basic and acidic residues" evidence="1">
    <location>
        <begin position="373"/>
        <end position="389"/>
    </location>
</feature>
<evidence type="ECO:0000313" key="3">
    <source>
        <dbReference type="Proteomes" id="UP000801492"/>
    </source>
</evidence>
<dbReference type="OrthoDB" id="6735462at2759"/>
<feature type="region of interest" description="Disordered" evidence="1">
    <location>
        <begin position="109"/>
        <end position="206"/>
    </location>
</feature>
<protein>
    <submittedName>
        <fullName evidence="2">Uncharacterized protein</fullName>
    </submittedName>
</protein>
<feature type="compositionally biased region" description="Polar residues" evidence="1">
    <location>
        <begin position="109"/>
        <end position="118"/>
    </location>
</feature>
<feature type="compositionally biased region" description="Basic and acidic residues" evidence="1">
    <location>
        <begin position="158"/>
        <end position="177"/>
    </location>
</feature>
<organism evidence="2 3">
    <name type="scientific">Ignelater luminosus</name>
    <name type="common">Cucubano</name>
    <name type="synonym">Pyrophorus luminosus</name>
    <dbReference type="NCBI Taxonomy" id="2038154"/>
    <lineage>
        <taxon>Eukaryota</taxon>
        <taxon>Metazoa</taxon>
        <taxon>Ecdysozoa</taxon>
        <taxon>Arthropoda</taxon>
        <taxon>Hexapoda</taxon>
        <taxon>Insecta</taxon>
        <taxon>Pterygota</taxon>
        <taxon>Neoptera</taxon>
        <taxon>Endopterygota</taxon>
        <taxon>Coleoptera</taxon>
        <taxon>Polyphaga</taxon>
        <taxon>Elateriformia</taxon>
        <taxon>Elateroidea</taxon>
        <taxon>Elateridae</taxon>
        <taxon>Agrypninae</taxon>
        <taxon>Pyrophorini</taxon>
        <taxon>Ignelater</taxon>
    </lineage>
</organism>
<dbReference type="AlphaFoldDB" id="A0A8K0DHV1"/>
<sequence length="389" mass="44889">MSNSFLPVILVQTLLTYVLIFYLCAAESPSVSKQLQLSPQKVRAFQQQLQKMYPFLKEKDLTDNMKSLLRSLNNRRRRKRGRKTMEGLISSYLGNTGVKENKHYKSLIQDTSTSSQSENSDKAVSKGVARENNNKNRDSRITEQSETTSSSASLLLNLDKEAFRRDNTPRKCTHHEEEDYDDEDEEDEYPPEITTEEEEIEPTFKPQAVPVSDNAIIHKALYQSIVNSIVKEDLPCNIEGYWSSFAGGMLLKIKRRQKLLHIRLFPKTPPGKKGFLLSCGWHLRGKLPFYPRNNVITVNGFNERDRHIATFIGECRICNGVETVTGNWLLGRASRDCRDQRASEELISDIWKREMLTSLRNQRLNKLRGLQRQNKEGNDRRIDFDPGQF</sequence>
<evidence type="ECO:0000313" key="2">
    <source>
        <dbReference type="EMBL" id="KAF2903842.1"/>
    </source>
</evidence>
<accession>A0A8K0DHV1</accession>
<proteinExistence type="predicted"/>